<evidence type="ECO:0000256" key="6">
    <source>
        <dbReference type="ARBA" id="ARBA00022833"/>
    </source>
</evidence>
<feature type="region of interest" description="Disordered" evidence="12">
    <location>
        <begin position="375"/>
        <end position="444"/>
    </location>
</feature>
<keyword evidence="5 11" id="KW-0863">Zinc-finger</keyword>
<dbReference type="InterPro" id="IPR045914">
    <property type="entry name" value="Zn532-like"/>
</dbReference>
<comment type="subcellular location">
    <subcellularLocation>
        <location evidence="2">Nucleus</location>
    </subcellularLocation>
</comment>
<dbReference type="SUPFAM" id="SSF57667">
    <property type="entry name" value="beta-beta-alpha zinc fingers"/>
    <property type="match status" value="4"/>
</dbReference>
<evidence type="ECO:0000313" key="14">
    <source>
        <dbReference type="Ensembl" id="ENSCINP00000018283.3"/>
    </source>
</evidence>
<protein>
    <recommendedName>
        <fullName evidence="13">C2H2-type domain-containing protein</fullName>
    </recommendedName>
</protein>
<reference evidence="15" key="1">
    <citation type="journal article" date="2002" name="Science">
        <title>The draft genome of Ciona intestinalis: insights into chordate and vertebrate origins.</title>
        <authorList>
            <person name="Dehal P."/>
            <person name="Satou Y."/>
            <person name="Campbell R.K."/>
            <person name="Chapman J."/>
            <person name="Degnan B."/>
            <person name="De Tomaso A."/>
            <person name="Davidson B."/>
            <person name="Di Gregorio A."/>
            <person name="Gelpke M."/>
            <person name="Goodstein D.M."/>
            <person name="Harafuji N."/>
            <person name="Hastings K.E."/>
            <person name="Ho I."/>
            <person name="Hotta K."/>
            <person name="Huang W."/>
            <person name="Kawashima T."/>
            <person name="Lemaire P."/>
            <person name="Martinez D."/>
            <person name="Meinertzhagen I.A."/>
            <person name="Necula S."/>
            <person name="Nonaka M."/>
            <person name="Putnam N."/>
            <person name="Rash S."/>
            <person name="Saiga H."/>
            <person name="Satake M."/>
            <person name="Terry A."/>
            <person name="Yamada L."/>
            <person name="Wang H.G."/>
            <person name="Awazu S."/>
            <person name="Azumi K."/>
            <person name="Boore J."/>
            <person name="Branno M."/>
            <person name="Chin-Bow S."/>
            <person name="DeSantis R."/>
            <person name="Doyle S."/>
            <person name="Francino P."/>
            <person name="Keys D.N."/>
            <person name="Haga S."/>
            <person name="Hayashi H."/>
            <person name="Hino K."/>
            <person name="Imai K.S."/>
            <person name="Inaba K."/>
            <person name="Kano S."/>
            <person name="Kobayashi K."/>
            <person name="Kobayashi M."/>
            <person name="Lee B.I."/>
            <person name="Makabe K.W."/>
            <person name="Manohar C."/>
            <person name="Matassi G."/>
            <person name="Medina M."/>
            <person name="Mochizuki Y."/>
            <person name="Mount S."/>
            <person name="Morishita T."/>
            <person name="Miura S."/>
            <person name="Nakayama A."/>
            <person name="Nishizaka S."/>
            <person name="Nomoto H."/>
            <person name="Ohta F."/>
            <person name="Oishi K."/>
            <person name="Rigoutsos I."/>
            <person name="Sano M."/>
            <person name="Sasaki A."/>
            <person name="Sasakura Y."/>
            <person name="Shoguchi E."/>
            <person name="Shin-i T."/>
            <person name="Spagnuolo A."/>
            <person name="Stainier D."/>
            <person name="Suzuki M.M."/>
            <person name="Tassy O."/>
            <person name="Takatori N."/>
            <person name="Tokuoka M."/>
            <person name="Yagi K."/>
            <person name="Yoshizaki F."/>
            <person name="Wada S."/>
            <person name="Zhang C."/>
            <person name="Hyatt P.D."/>
            <person name="Larimer F."/>
            <person name="Detter C."/>
            <person name="Doggett N."/>
            <person name="Glavina T."/>
            <person name="Hawkins T."/>
            <person name="Richardson P."/>
            <person name="Lucas S."/>
            <person name="Kohara Y."/>
            <person name="Levine M."/>
            <person name="Satoh N."/>
            <person name="Rokhsar D.S."/>
        </authorList>
    </citation>
    <scope>NUCLEOTIDE SEQUENCE [LARGE SCALE GENOMIC DNA]</scope>
</reference>
<dbReference type="Gene3D" id="3.30.160.60">
    <property type="entry name" value="Classic Zinc Finger"/>
    <property type="match status" value="5"/>
</dbReference>
<evidence type="ECO:0000256" key="11">
    <source>
        <dbReference type="PROSITE-ProRule" id="PRU00042"/>
    </source>
</evidence>
<keyword evidence="10" id="KW-0539">Nucleus</keyword>
<evidence type="ECO:0000256" key="3">
    <source>
        <dbReference type="ARBA" id="ARBA00022723"/>
    </source>
</evidence>
<organism evidence="14 15">
    <name type="scientific">Ciona intestinalis</name>
    <name type="common">Transparent sea squirt</name>
    <name type="synonym">Ascidia intestinalis</name>
    <dbReference type="NCBI Taxonomy" id="7719"/>
    <lineage>
        <taxon>Eukaryota</taxon>
        <taxon>Metazoa</taxon>
        <taxon>Chordata</taxon>
        <taxon>Tunicata</taxon>
        <taxon>Ascidiacea</taxon>
        <taxon>Phlebobranchia</taxon>
        <taxon>Cionidae</taxon>
        <taxon>Ciona</taxon>
    </lineage>
</organism>
<dbReference type="InterPro" id="IPR036236">
    <property type="entry name" value="Znf_C2H2_sf"/>
</dbReference>
<feature type="domain" description="C2H2-type" evidence="13">
    <location>
        <begin position="334"/>
        <end position="357"/>
    </location>
</feature>
<accession>F6PHF4</accession>
<dbReference type="PROSITE" id="PS00028">
    <property type="entry name" value="ZINC_FINGER_C2H2_1"/>
    <property type="match status" value="6"/>
</dbReference>
<evidence type="ECO:0000256" key="9">
    <source>
        <dbReference type="ARBA" id="ARBA00023163"/>
    </source>
</evidence>
<dbReference type="Pfam" id="PF00096">
    <property type="entry name" value="zf-C2H2"/>
    <property type="match status" value="1"/>
</dbReference>
<evidence type="ECO:0000256" key="8">
    <source>
        <dbReference type="ARBA" id="ARBA00023125"/>
    </source>
</evidence>
<evidence type="ECO:0000256" key="4">
    <source>
        <dbReference type="ARBA" id="ARBA00022737"/>
    </source>
</evidence>
<feature type="region of interest" description="Disordered" evidence="12">
    <location>
        <begin position="593"/>
        <end position="616"/>
    </location>
</feature>
<dbReference type="Ensembl" id="ENSCINT00000018283.3">
    <property type="protein sequence ID" value="ENSCINP00000018283.3"/>
    <property type="gene ID" value="ENSCING00000009007.3"/>
</dbReference>
<dbReference type="GeneTree" id="ENSGT00940000156524"/>
<keyword evidence="3" id="KW-0479">Metal-binding</keyword>
<feature type="domain" description="C2H2-type" evidence="13">
    <location>
        <begin position="34"/>
        <end position="52"/>
    </location>
</feature>
<evidence type="ECO:0000256" key="10">
    <source>
        <dbReference type="ARBA" id="ARBA00023242"/>
    </source>
</evidence>
<reference evidence="14" key="3">
    <citation type="submission" date="2025-08" db="UniProtKB">
        <authorList>
            <consortium name="Ensembl"/>
        </authorList>
    </citation>
    <scope>IDENTIFICATION</scope>
</reference>
<reference evidence="14" key="4">
    <citation type="submission" date="2025-09" db="UniProtKB">
        <authorList>
            <consortium name="Ensembl"/>
        </authorList>
    </citation>
    <scope>IDENTIFICATION</scope>
</reference>
<dbReference type="PROSITE" id="PS50157">
    <property type="entry name" value="ZINC_FINGER_C2H2_2"/>
    <property type="match status" value="7"/>
</dbReference>
<dbReference type="PANTHER" id="PTHR47222:SF5">
    <property type="entry name" value="LOW QUALITY PROTEIN: ZINC FINGER PROTEIN 532-LIKE"/>
    <property type="match status" value="1"/>
</dbReference>
<dbReference type="AlphaFoldDB" id="F6PHF4"/>
<evidence type="ECO:0000259" key="13">
    <source>
        <dbReference type="PROSITE" id="PS50157"/>
    </source>
</evidence>
<dbReference type="FunCoup" id="F6PHF4">
    <property type="interactions" value="89"/>
</dbReference>
<keyword evidence="15" id="KW-1185">Reference proteome</keyword>
<feature type="domain" description="C2H2-type" evidence="13">
    <location>
        <begin position="171"/>
        <end position="198"/>
    </location>
</feature>
<reference evidence="14" key="2">
    <citation type="journal article" date="2008" name="Genome Biol.">
        <title>Improved genome assembly and evidence-based global gene model set for the chordate Ciona intestinalis: new insight into intron and operon populations.</title>
        <authorList>
            <person name="Satou Y."/>
            <person name="Mineta K."/>
            <person name="Ogasawara M."/>
            <person name="Sasakura Y."/>
            <person name="Shoguchi E."/>
            <person name="Ueno K."/>
            <person name="Yamada L."/>
            <person name="Matsumoto J."/>
            <person name="Wasserscheid J."/>
            <person name="Dewar K."/>
            <person name="Wiley G.B."/>
            <person name="Macmil S.L."/>
            <person name="Roe B.A."/>
            <person name="Zeller R.W."/>
            <person name="Hastings K.E."/>
            <person name="Lemaire P."/>
            <person name="Lindquist E."/>
            <person name="Endo T."/>
            <person name="Hotta K."/>
            <person name="Inaba K."/>
        </authorList>
    </citation>
    <scope>NUCLEOTIDE SEQUENCE [LARGE SCALE GENOMIC DNA]</scope>
    <source>
        <strain evidence="14">wild type</strain>
    </source>
</reference>
<keyword evidence="7" id="KW-0805">Transcription regulation</keyword>
<comment type="function">
    <text evidence="1">May be involved in transcriptional regulation.</text>
</comment>
<keyword evidence="4" id="KW-0677">Repeat</keyword>
<keyword evidence="9" id="KW-0804">Transcription</keyword>
<feature type="domain" description="C2H2-type" evidence="13">
    <location>
        <begin position="260"/>
        <end position="288"/>
    </location>
</feature>
<dbReference type="EMBL" id="EAAA01001866">
    <property type="status" value="NOT_ANNOTATED_CDS"/>
    <property type="molecule type" value="Genomic_DNA"/>
</dbReference>
<dbReference type="InParanoid" id="F6PHF4"/>
<dbReference type="Pfam" id="PF25412">
    <property type="entry name" value="zf-C2H2_ZNF592"/>
    <property type="match status" value="1"/>
</dbReference>
<dbReference type="GO" id="GO:0003677">
    <property type="term" value="F:DNA binding"/>
    <property type="evidence" value="ECO:0007669"/>
    <property type="project" value="UniProtKB-KW"/>
</dbReference>
<dbReference type="PANTHER" id="PTHR47222">
    <property type="entry name" value="ZINC FINGER PROTEIN 532-RELATED"/>
    <property type="match status" value="1"/>
</dbReference>
<name>F6PHF4_CIOIN</name>
<dbReference type="GO" id="GO:0005634">
    <property type="term" value="C:nucleus"/>
    <property type="evidence" value="ECO:0007669"/>
    <property type="project" value="UniProtKB-SubCell"/>
</dbReference>
<dbReference type="InterPro" id="IPR013087">
    <property type="entry name" value="Znf_C2H2_type"/>
</dbReference>
<evidence type="ECO:0000256" key="5">
    <source>
        <dbReference type="ARBA" id="ARBA00022771"/>
    </source>
</evidence>
<dbReference type="HOGENOM" id="CLU_019760_0_0_1"/>
<dbReference type="InterPro" id="IPR057356">
    <property type="entry name" value="Znf-C2H2_ZNF592"/>
</dbReference>
<feature type="compositionally biased region" description="Basic and acidic residues" evidence="12">
    <location>
        <begin position="376"/>
        <end position="400"/>
    </location>
</feature>
<dbReference type="OMA" id="IPKVHKC"/>
<evidence type="ECO:0000313" key="15">
    <source>
        <dbReference type="Proteomes" id="UP000008144"/>
    </source>
</evidence>
<evidence type="ECO:0000256" key="1">
    <source>
        <dbReference type="ARBA" id="ARBA00003767"/>
    </source>
</evidence>
<feature type="domain" description="C2H2-type" evidence="13">
    <location>
        <begin position="478"/>
        <end position="506"/>
    </location>
</feature>
<keyword evidence="6" id="KW-0862">Zinc</keyword>
<dbReference type="Proteomes" id="UP000008144">
    <property type="component" value="Chromosome 4"/>
</dbReference>
<dbReference type="InterPro" id="IPR041697">
    <property type="entry name" value="Znf-C2H2_11"/>
</dbReference>
<dbReference type="SMART" id="SM00355">
    <property type="entry name" value="ZnF_C2H2"/>
    <property type="match status" value="13"/>
</dbReference>
<keyword evidence="8" id="KW-0238">DNA-binding</keyword>
<sequence length="798" mass="91712">AFSKLISSPNPLEKYVPPLMPSHLLPGLIDLENFRCFECGDTFLFNSSLQHHYSRRSITVKVRCVQCNRMLMFFNKCEILKHAREHSDRGDVMQFNGAHLTPIPLHLCQPRTKEYFLQQAEEREQQKDHGEVFVSFIIKCLCYIIDQLFLFLCFYFLLLDQHFQERAAEWYTCDICRLELHNQCSFSAHMRMHKRVPPHTCPECGQSFDGNGMDFNLHLRIQCFHLSRVSCFKCKLCNVLFLTDDQLRNHLRINHAQVFYKCRECPMAFKTIANISNHQRTAHNQTPEPMNTLKTIYKCPLCDSVFTDCSHSQQLFVLHKHFDSHITSLRITAYKCYLCSNVSERKSSLRDHLRNIHEVSSLTEVANKLDLSNTLDDARQNQDRKQIPDSSKDGEVILKKKSDKKGRKSIMETPNRQTPSLAPPGDEESDSSSSSSDKQPKHARRAFKIRLKGSNESPDVNKAVKAGSVLIRSGKKVFQCGECEKVFLSTHSRSSHVRTVHRGIRALYCCPYCTSVPIKYAKRITLVKHLLKVHDISTPQKEDVKIVRTYIPHKLASSPTTSKIHNNETTTLKDDAVGERRFPRKKITTRCPTKARARRLARMKEEQLGSDESVGEVDERMVEGGEVIHESMEEQDHSDDDKEDDVADIDVSSLRLPTIYTCVKCDYSHEDRILFQEHITEHRSMDATSSGTAAALTMVQCTECGLCFASNASKEKHLFIKHKIKNFKLLERYDARLRLELQNNSSSPSDGGREISATSGMGERIHRCQVCFKKFDADTELRTHMRTHGLAFVKSKQF</sequence>
<evidence type="ECO:0000256" key="7">
    <source>
        <dbReference type="ARBA" id="ARBA00023015"/>
    </source>
</evidence>
<proteinExistence type="predicted"/>
<evidence type="ECO:0000256" key="12">
    <source>
        <dbReference type="SAM" id="MobiDB-lite"/>
    </source>
</evidence>
<dbReference type="Pfam" id="PF16622">
    <property type="entry name" value="zf-C2H2_11"/>
    <property type="match status" value="1"/>
</dbReference>
<evidence type="ECO:0000256" key="2">
    <source>
        <dbReference type="ARBA" id="ARBA00004123"/>
    </source>
</evidence>
<feature type="domain" description="C2H2-type" evidence="13">
    <location>
        <begin position="766"/>
        <end position="788"/>
    </location>
</feature>
<dbReference type="STRING" id="7719.ENSCINP00000018283"/>
<dbReference type="GO" id="GO:0008270">
    <property type="term" value="F:zinc ion binding"/>
    <property type="evidence" value="ECO:0007669"/>
    <property type="project" value="UniProtKB-KW"/>
</dbReference>
<feature type="domain" description="C2H2-type" evidence="13">
    <location>
        <begin position="232"/>
        <end position="256"/>
    </location>
</feature>